<evidence type="ECO:0000256" key="6">
    <source>
        <dbReference type="ARBA" id="ARBA00022840"/>
    </source>
</evidence>
<dbReference type="STRING" id="327939.BIW53_13595"/>
<accession>A0A1S1N6S0</accession>
<dbReference type="PANTHER" id="PTHR38761">
    <property type="entry name" value="GLUTAMATE--CYSTEINE LIGASE"/>
    <property type="match status" value="1"/>
</dbReference>
<proteinExistence type="inferred from homology"/>
<dbReference type="InterPro" id="IPR014746">
    <property type="entry name" value="Gln_synth/guanido_kin_cat_dom"/>
</dbReference>
<evidence type="ECO:0000256" key="4">
    <source>
        <dbReference type="ARBA" id="ARBA00022684"/>
    </source>
</evidence>
<comment type="caution">
    <text evidence="11">The sequence shown here is derived from an EMBL/GenBank/DDBJ whole genome shotgun (WGS) entry which is preliminary data.</text>
</comment>
<evidence type="ECO:0000256" key="7">
    <source>
        <dbReference type="ARBA" id="ARBA00048819"/>
    </source>
</evidence>
<reference evidence="11 12" key="1">
    <citation type="submission" date="2016-10" db="EMBL/GenBank/DDBJ databases">
        <title>Pseudoalteromonas amylolytica sp. nov., isolated from the surface seawater.</title>
        <authorList>
            <person name="Wu Y.-H."/>
            <person name="Cheng H."/>
            <person name="Jin X.-B."/>
            <person name="Wang C.-S."/>
            <person name="Xu X.-W."/>
        </authorList>
    </citation>
    <scope>NUCLEOTIDE SEQUENCE [LARGE SCALE GENOMIC DNA]</scope>
    <source>
        <strain evidence="11 12">JCM 12483</strain>
    </source>
</reference>
<keyword evidence="3 8" id="KW-0436">Ligase</keyword>
<evidence type="ECO:0000256" key="9">
    <source>
        <dbReference type="RuleBase" id="RU004391"/>
    </source>
</evidence>
<dbReference type="GO" id="GO:0046872">
    <property type="term" value="F:metal ion binding"/>
    <property type="evidence" value="ECO:0007669"/>
    <property type="project" value="TreeGrafter"/>
</dbReference>
<dbReference type="InterPro" id="IPR006334">
    <property type="entry name" value="Glut_cys_ligase"/>
</dbReference>
<keyword evidence="4 8" id="KW-0317">Glutathione biosynthesis</keyword>
<dbReference type="NCBIfam" id="TIGR01434">
    <property type="entry name" value="glu_cys_ligase"/>
    <property type="match status" value="1"/>
</dbReference>
<keyword evidence="12" id="KW-1185">Reference proteome</keyword>
<evidence type="ECO:0000256" key="3">
    <source>
        <dbReference type="ARBA" id="ARBA00022598"/>
    </source>
</evidence>
<evidence type="ECO:0000256" key="2">
    <source>
        <dbReference type="ARBA" id="ARBA00008772"/>
    </source>
</evidence>
<comment type="pathway">
    <text evidence="1 8 9">Sulfur metabolism; glutathione biosynthesis; glutathione from L-cysteine and L-glutamate: step 1/2.</text>
</comment>
<evidence type="ECO:0000256" key="1">
    <source>
        <dbReference type="ARBA" id="ARBA00005006"/>
    </source>
</evidence>
<evidence type="ECO:0000259" key="10">
    <source>
        <dbReference type="Pfam" id="PF04262"/>
    </source>
</evidence>
<dbReference type="PANTHER" id="PTHR38761:SF1">
    <property type="entry name" value="GLUTAMATE--CYSTEINE LIGASE"/>
    <property type="match status" value="1"/>
</dbReference>
<comment type="catalytic activity">
    <reaction evidence="7 8 9">
        <text>L-cysteine + L-glutamate + ATP = gamma-L-glutamyl-L-cysteine + ADP + phosphate + H(+)</text>
        <dbReference type="Rhea" id="RHEA:13285"/>
        <dbReference type="ChEBI" id="CHEBI:15378"/>
        <dbReference type="ChEBI" id="CHEBI:29985"/>
        <dbReference type="ChEBI" id="CHEBI:30616"/>
        <dbReference type="ChEBI" id="CHEBI:35235"/>
        <dbReference type="ChEBI" id="CHEBI:43474"/>
        <dbReference type="ChEBI" id="CHEBI:58173"/>
        <dbReference type="ChEBI" id="CHEBI:456216"/>
        <dbReference type="EC" id="6.3.2.2"/>
    </reaction>
</comment>
<keyword evidence="5 8" id="KW-0547">Nucleotide-binding</keyword>
<dbReference type="UniPathway" id="UPA00142">
    <property type="reaction ID" value="UER00209"/>
</dbReference>
<dbReference type="GO" id="GO:0005829">
    <property type="term" value="C:cytosol"/>
    <property type="evidence" value="ECO:0007669"/>
    <property type="project" value="TreeGrafter"/>
</dbReference>
<evidence type="ECO:0000256" key="8">
    <source>
        <dbReference type="HAMAP-Rule" id="MF_00578"/>
    </source>
</evidence>
<dbReference type="InterPro" id="IPR007370">
    <property type="entry name" value="Glu_cys_ligase"/>
</dbReference>
<dbReference type="GO" id="GO:0006750">
    <property type="term" value="P:glutathione biosynthetic process"/>
    <property type="evidence" value="ECO:0007669"/>
    <property type="project" value="UniProtKB-UniRule"/>
</dbReference>
<dbReference type="EMBL" id="MNAN01000032">
    <property type="protein sequence ID" value="OHU95111.1"/>
    <property type="molecule type" value="Genomic_DNA"/>
</dbReference>
<sequence length="525" mass="59180">MITTDLQTILSALSMPEHKHAIRGIKRGIEREALRIEKDGTIAQTPHPKGAGHPLTHSSITTDFSESLLEFITPVSEFPEQTLAQLKELQKFTLSKMGDELLWPMSMPCFITDQSDIALAQFGDSNIGRMKTLYREGLKNRYGSMMQAIAGVHFNISYPDSLWHSLQTLQSNTLPLQQFISDKYLGLIRNFKRELWLISYLFGASPALCSSFLQGKESHLPFKKLGIGTLYLEHGTALRLGDLGYTNSAQSSLKVTYNSLDEYIAGLREAIRCHSDLYGELDDYTSETPKQLNKNILQIENEFYSPIRPKRNALSGEPPTHALERGGIEYVEIRALDVNPFVDTGISIEQINFLDVFLTYCLLKPSSQMSWDEQKLSQDNLTTVVNQGRDPAVTLLQGSKDIPLREWAERIFSELEDVAKWMDEAYGTSKYISTINELKTWVAQPEKTYSGRLISLLKQKQQDGGVLALDLAAKYKASYQDVDYSEYSQKGLDLAAAESEQAAISIKESDDKDFVTFLRDYFAKA</sequence>
<dbReference type="GO" id="GO:0004357">
    <property type="term" value="F:glutamate-cysteine ligase activity"/>
    <property type="evidence" value="ECO:0007669"/>
    <property type="project" value="UniProtKB-UniRule"/>
</dbReference>
<comment type="similarity">
    <text evidence="2 8">Belongs to the glutamate--cysteine ligase type 1 family. Type 1 subfamily.</text>
</comment>
<protein>
    <recommendedName>
        <fullName evidence="8">Glutamate--cysteine ligase</fullName>
        <ecNumber evidence="8">6.3.2.2</ecNumber>
    </recommendedName>
    <alternativeName>
        <fullName evidence="8">Gamma-ECS</fullName>
        <shortName evidence="8">GCS</shortName>
    </alternativeName>
    <alternativeName>
        <fullName evidence="8">Gamma-glutamylcysteine synthetase</fullName>
    </alternativeName>
</protein>
<dbReference type="OrthoDB" id="9803907at2"/>
<feature type="domain" description="Glutamate--cysteine ligase" evidence="10">
    <location>
        <begin position="11"/>
        <end position="384"/>
    </location>
</feature>
<dbReference type="Gene3D" id="3.30.590.20">
    <property type="match status" value="1"/>
</dbReference>
<dbReference type="HAMAP" id="MF_00578">
    <property type="entry name" value="Glu_cys_ligase"/>
    <property type="match status" value="1"/>
</dbReference>
<dbReference type="Proteomes" id="UP000180253">
    <property type="component" value="Unassembled WGS sequence"/>
</dbReference>
<keyword evidence="6 8" id="KW-0067">ATP-binding</keyword>
<dbReference type="AlphaFoldDB" id="A0A1S1N6S0"/>
<evidence type="ECO:0000256" key="5">
    <source>
        <dbReference type="ARBA" id="ARBA00022741"/>
    </source>
</evidence>
<dbReference type="SUPFAM" id="SSF55931">
    <property type="entry name" value="Glutamine synthetase/guanido kinase"/>
    <property type="match status" value="1"/>
</dbReference>
<gene>
    <name evidence="8" type="primary">gshA</name>
    <name evidence="11" type="ORF">BIW53_13595</name>
</gene>
<dbReference type="RefSeq" id="WP_070992623.1">
    <property type="nucleotide sequence ID" value="NZ_CBCSHD010000013.1"/>
</dbReference>
<evidence type="ECO:0000313" key="12">
    <source>
        <dbReference type="Proteomes" id="UP000180253"/>
    </source>
</evidence>
<name>A0A1S1N6S0_9GAMM</name>
<dbReference type="Pfam" id="PF04262">
    <property type="entry name" value="Glu_cys_ligase"/>
    <property type="match status" value="1"/>
</dbReference>
<organism evidence="11 12">
    <name type="scientific">Pseudoalteromonas byunsanensis</name>
    <dbReference type="NCBI Taxonomy" id="327939"/>
    <lineage>
        <taxon>Bacteria</taxon>
        <taxon>Pseudomonadati</taxon>
        <taxon>Pseudomonadota</taxon>
        <taxon>Gammaproteobacteria</taxon>
        <taxon>Alteromonadales</taxon>
        <taxon>Pseudoalteromonadaceae</taxon>
        <taxon>Pseudoalteromonas</taxon>
    </lineage>
</organism>
<dbReference type="GO" id="GO:0005524">
    <property type="term" value="F:ATP binding"/>
    <property type="evidence" value="ECO:0007669"/>
    <property type="project" value="UniProtKB-KW"/>
</dbReference>
<evidence type="ECO:0000313" key="11">
    <source>
        <dbReference type="EMBL" id="OHU95111.1"/>
    </source>
</evidence>
<dbReference type="EC" id="6.3.2.2" evidence="8"/>